<reference evidence="1" key="1">
    <citation type="submission" date="2022-11" db="EMBL/GenBank/DDBJ databases">
        <title>Centuries of genome instability and evolution in soft-shell clam transmissible cancer (bioRxiv).</title>
        <authorList>
            <person name="Hart S.F.M."/>
            <person name="Yonemitsu M.A."/>
            <person name="Giersch R.M."/>
            <person name="Beal B.F."/>
            <person name="Arriagada G."/>
            <person name="Davis B.W."/>
            <person name="Ostrander E.A."/>
            <person name="Goff S.P."/>
            <person name="Metzger M.J."/>
        </authorList>
    </citation>
    <scope>NUCLEOTIDE SEQUENCE</scope>
    <source>
        <strain evidence="1">MELC-2E11</strain>
        <tissue evidence="1">Siphon/mantle</tissue>
    </source>
</reference>
<dbReference type="EMBL" id="CP111014">
    <property type="protein sequence ID" value="WAQ98652.1"/>
    <property type="molecule type" value="Genomic_DNA"/>
</dbReference>
<name>A0ABY7DLT8_MYAAR</name>
<organism evidence="1 2">
    <name type="scientific">Mya arenaria</name>
    <name type="common">Soft-shell clam</name>
    <dbReference type="NCBI Taxonomy" id="6604"/>
    <lineage>
        <taxon>Eukaryota</taxon>
        <taxon>Metazoa</taxon>
        <taxon>Spiralia</taxon>
        <taxon>Lophotrochozoa</taxon>
        <taxon>Mollusca</taxon>
        <taxon>Bivalvia</taxon>
        <taxon>Autobranchia</taxon>
        <taxon>Heteroconchia</taxon>
        <taxon>Euheterodonta</taxon>
        <taxon>Imparidentia</taxon>
        <taxon>Neoheterodontei</taxon>
        <taxon>Myida</taxon>
        <taxon>Myoidea</taxon>
        <taxon>Myidae</taxon>
        <taxon>Mya</taxon>
    </lineage>
</organism>
<evidence type="ECO:0000313" key="1">
    <source>
        <dbReference type="EMBL" id="WAQ98652.1"/>
    </source>
</evidence>
<protein>
    <submittedName>
        <fullName evidence="1">Uncharacterized protein</fullName>
    </submittedName>
</protein>
<sequence length="146" mass="17075">MDGHYVGTFGQPDPWDIYNQGTWQHPMVPYDVLIDPMSLPDHPVVSEKQNMHQIIYEDKSSTDKYHIDDDTIASLIREKTFKKGTGKRYRASSIQRHEKLRPVRIDRGGPSEYQMLRTLDLEDTPRPKTPTLKLDKNDPFNFNFID</sequence>
<keyword evidence="2" id="KW-1185">Reference proteome</keyword>
<evidence type="ECO:0000313" key="2">
    <source>
        <dbReference type="Proteomes" id="UP001164746"/>
    </source>
</evidence>
<gene>
    <name evidence="1" type="ORF">MAR_023025</name>
</gene>
<dbReference type="Proteomes" id="UP001164746">
    <property type="component" value="Chromosome 3"/>
</dbReference>
<proteinExistence type="predicted"/>
<accession>A0ABY7DLT8</accession>